<sequence length="101" mass="11879">MSRKLITKLRFQCIKNFNNSDFIDKIDRLQFINDQSMSEIYFGAWSKTWVLNLWCGIIERGNTKNNGYFLDIGARASLRISLATPLSLNFKIQSYKIEKYN</sequence>
<dbReference type="EMBL" id="REGN01002626">
    <property type="protein sequence ID" value="RNA26974.1"/>
    <property type="molecule type" value="Genomic_DNA"/>
</dbReference>
<evidence type="ECO:0000313" key="1">
    <source>
        <dbReference type="EMBL" id="RNA26974.1"/>
    </source>
</evidence>
<accession>A0A3M7RTS8</accession>
<feature type="non-terminal residue" evidence="1">
    <location>
        <position position="101"/>
    </location>
</feature>
<evidence type="ECO:0000313" key="2">
    <source>
        <dbReference type="Proteomes" id="UP000276133"/>
    </source>
</evidence>
<protein>
    <submittedName>
        <fullName evidence="1">Uncharacterized protein</fullName>
    </submittedName>
</protein>
<dbReference type="Proteomes" id="UP000276133">
    <property type="component" value="Unassembled WGS sequence"/>
</dbReference>
<reference evidence="1 2" key="1">
    <citation type="journal article" date="2018" name="Sci. Rep.">
        <title>Genomic signatures of local adaptation to the degree of environmental predictability in rotifers.</title>
        <authorList>
            <person name="Franch-Gras L."/>
            <person name="Hahn C."/>
            <person name="Garcia-Roger E.M."/>
            <person name="Carmona M.J."/>
            <person name="Serra M."/>
            <person name="Gomez A."/>
        </authorList>
    </citation>
    <scope>NUCLEOTIDE SEQUENCE [LARGE SCALE GENOMIC DNA]</scope>
    <source>
        <strain evidence="1">HYR1</strain>
    </source>
</reference>
<comment type="caution">
    <text evidence="1">The sequence shown here is derived from an EMBL/GenBank/DDBJ whole genome shotgun (WGS) entry which is preliminary data.</text>
</comment>
<name>A0A3M7RTS8_BRAPC</name>
<dbReference type="AlphaFoldDB" id="A0A3M7RTS8"/>
<keyword evidence="2" id="KW-1185">Reference proteome</keyword>
<proteinExistence type="predicted"/>
<organism evidence="1 2">
    <name type="scientific">Brachionus plicatilis</name>
    <name type="common">Marine rotifer</name>
    <name type="synonym">Brachionus muelleri</name>
    <dbReference type="NCBI Taxonomy" id="10195"/>
    <lineage>
        <taxon>Eukaryota</taxon>
        <taxon>Metazoa</taxon>
        <taxon>Spiralia</taxon>
        <taxon>Gnathifera</taxon>
        <taxon>Rotifera</taxon>
        <taxon>Eurotatoria</taxon>
        <taxon>Monogononta</taxon>
        <taxon>Pseudotrocha</taxon>
        <taxon>Ploima</taxon>
        <taxon>Brachionidae</taxon>
        <taxon>Brachionus</taxon>
    </lineage>
</organism>
<gene>
    <name evidence="1" type="ORF">BpHYR1_041189</name>
</gene>